<keyword evidence="5" id="KW-1185">Reference proteome</keyword>
<evidence type="ECO:0000256" key="2">
    <source>
        <dbReference type="SAM" id="MobiDB-lite"/>
    </source>
</evidence>
<proteinExistence type="predicted"/>
<reference evidence="4" key="1">
    <citation type="journal article" date="2023" name="Mol. Phylogenet. Evol.">
        <title>Genome-scale phylogeny and comparative genomics of the fungal order Sordariales.</title>
        <authorList>
            <person name="Hensen N."/>
            <person name="Bonometti L."/>
            <person name="Westerberg I."/>
            <person name="Brannstrom I.O."/>
            <person name="Guillou S."/>
            <person name="Cros-Aarteil S."/>
            <person name="Calhoun S."/>
            <person name="Haridas S."/>
            <person name="Kuo A."/>
            <person name="Mondo S."/>
            <person name="Pangilinan J."/>
            <person name="Riley R."/>
            <person name="LaButti K."/>
            <person name="Andreopoulos B."/>
            <person name="Lipzen A."/>
            <person name="Chen C."/>
            <person name="Yan M."/>
            <person name="Daum C."/>
            <person name="Ng V."/>
            <person name="Clum A."/>
            <person name="Steindorff A."/>
            <person name="Ohm R.A."/>
            <person name="Martin F."/>
            <person name="Silar P."/>
            <person name="Natvig D.O."/>
            <person name="Lalanne C."/>
            <person name="Gautier V."/>
            <person name="Ament-Velasquez S.L."/>
            <person name="Kruys A."/>
            <person name="Hutchinson M.I."/>
            <person name="Powell A.J."/>
            <person name="Barry K."/>
            <person name="Miller A.N."/>
            <person name="Grigoriev I.V."/>
            <person name="Debuchy R."/>
            <person name="Gladieux P."/>
            <person name="Hiltunen Thoren M."/>
            <person name="Johannesson H."/>
        </authorList>
    </citation>
    <scope>NUCLEOTIDE SEQUENCE</scope>
    <source>
        <strain evidence="4">CBS 232.78</strain>
    </source>
</reference>
<accession>A0AAE0P0K7</accession>
<keyword evidence="3" id="KW-0472">Membrane</keyword>
<organism evidence="4 5">
    <name type="scientific">Podospora didyma</name>
    <dbReference type="NCBI Taxonomy" id="330526"/>
    <lineage>
        <taxon>Eukaryota</taxon>
        <taxon>Fungi</taxon>
        <taxon>Dikarya</taxon>
        <taxon>Ascomycota</taxon>
        <taxon>Pezizomycotina</taxon>
        <taxon>Sordariomycetes</taxon>
        <taxon>Sordariomycetidae</taxon>
        <taxon>Sordariales</taxon>
        <taxon>Podosporaceae</taxon>
        <taxon>Podospora</taxon>
    </lineage>
</organism>
<feature type="region of interest" description="Disordered" evidence="2">
    <location>
        <begin position="1"/>
        <end position="30"/>
    </location>
</feature>
<reference evidence="4" key="2">
    <citation type="submission" date="2023-06" db="EMBL/GenBank/DDBJ databases">
        <authorList>
            <consortium name="Lawrence Berkeley National Laboratory"/>
            <person name="Haridas S."/>
            <person name="Hensen N."/>
            <person name="Bonometti L."/>
            <person name="Westerberg I."/>
            <person name="Brannstrom I.O."/>
            <person name="Guillou S."/>
            <person name="Cros-Aarteil S."/>
            <person name="Calhoun S."/>
            <person name="Kuo A."/>
            <person name="Mondo S."/>
            <person name="Pangilinan J."/>
            <person name="Riley R."/>
            <person name="LaButti K."/>
            <person name="Andreopoulos B."/>
            <person name="Lipzen A."/>
            <person name="Chen C."/>
            <person name="Yanf M."/>
            <person name="Daum C."/>
            <person name="Ng V."/>
            <person name="Clum A."/>
            <person name="Steindorff A."/>
            <person name="Ohm R."/>
            <person name="Martin F."/>
            <person name="Silar P."/>
            <person name="Natvig D."/>
            <person name="Lalanne C."/>
            <person name="Gautier V."/>
            <person name="Ament-velasquez S.L."/>
            <person name="Kruys A."/>
            <person name="Hutchinson M.I."/>
            <person name="Powell A.J."/>
            <person name="Barry K."/>
            <person name="Miller A.N."/>
            <person name="Grigoriev I.V."/>
            <person name="Debuchy R."/>
            <person name="Gladieux P."/>
            <person name="Thoren M.H."/>
            <person name="Johannesson H."/>
        </authorList>
    </citation>
    <scope>NUCLEOTIDE SEQUENCE</scope>
    <source>
        <strain evidence="4">CBS 232.78</strain>
    </source>
</reference>
<evidence type="ECO:0000256" key="3">
    <source>
        <dbReference type="SAM" id="Phobius"/>
    </source>
</evidence>
<dbReference type="Proteomes" id="UP001285441">
    <property type="component" value="Unassembled WGS sequence"/>
</dbReference>
<dbReference type="AlphaFoldDB" id="A0AAE0P0K7"/>
<protein>
    <submittedName>
        <fullName evidence="4">Uncharacterized protein</fullName>
    </submittedName>
</protein>
<keyword evidence="1" id="KW-0175">Coiled coil</keyword>
<sequence>MKPSKLIPPDPRPSKAHPEHRSQRKAVEKEHGAGAFEWVSAVALLLAGMTILIDVEKDVKKCEERREREQREREHLTAMIMMRRMVDTSTTVMMMVITVIMIAESGVGVGGVMSLSTTDDTAPPPELETSIVAIIGESNAADGE</sequence>
<feature type="transmembrane region" description="Helical" evidence="3">
    <location>
        <begin position="35"/>
        <end position="55"/>
    </location>
</feature>
<name>A0AAE0P0K7_9PEZI</name>
<feature type="transmembrane region" description="Helical" evidence="3">
    <location>
        <begin position="91"/>
        <end position="115"/>
    </location>
</feature>
<dbReference type="EMBL" id="JAULSW010000002">
    <property type="protein sequence ID" value="KAK3391067.1"/>
    <property type="molecule type" value="Genomic_DNA"/>
</dbReference>
<evidence type="ECO:0000313" key="5">
    <source>
        <dbReference type="Proteomes" id="UP001285441"/>
    </source>
</evidence>
<gene>
    <name evidence="4" type="ORF">B0H63DRAFT_447140</name>
</gene>
<feature type="compositionally biased region" description="Basic and acidic residues" evidence="2">
    <location>
        <begin position="12"/>
        <end position="30"/>
    </location>
</feature>
<evidence type="ECO:0000313" key="4">
    <source>
        <dbReference type="EMBL" id="KAK3391067.1"/>
    </source>
</evidence>
<feature type="coiled-coil region" evidence="1">
    <location>
        <begin position="52"/>
        <end position="79"/>
    </location>
</feature>
<keyword evidence="3" id="KW-1133">Transmembrane helix</keyword>
<evidence type="ECO:0000256" key="1">
    <source>
        <dbReference type="SAM" id="Coils"/>
    </source>
</evidence>
<feature type="compositionally biased region" description="Pro residues" evidence="2">
    <location>
        <begin position="1"/>
        <end position="11"/>
    </location>
</feature>
<keyword evidence="3" id="KW-0812">Transmembrane</keyword>
<comment type="caution">
    <text evidence="4">The sequence shown here is derived from an EMBL/GenBank/DDBJ whole genome shotgun (WGS) entry which is preliminary data.</text>
</comment>